<evidence type="ECO:0000259" key="5">
    <source>
        <dbReference type="Pfam" id="PF12849"/>
    </source>
</evidence>
<dbReference type="EMBL" id="FWZU01000005">
    <property type="protein sequence ID" value="SMF35975.1"/>
    <property type="molecule type" value="Genomic_DNA"/>
</dbReference>
<dbReference type="InterPro" id="IPR024370">
    <property type="entry name" value="PBP_domain"/>
</dbReference>
<organism evidence="6 7">
    <name type="scientific">Desulfovibrio gilichinskyi</name>
    <dbReference type="NCBI Taxonomy" id="1519643"/>
    <lineage>
        <taxon>Bacteria</taxon>
        <taxon>Pseudomonadati</taxon>
        <taxon>Thermodesulfobacteriota</taxon>
        <taxon>Desulfovibrionia</taxon>
        <taxon>Desulfovibrionales</taxon>
        <taxon>Desulfovibrionaceae</taxon>
        <taxon>Desulfovibrio</taxon>
    </lineage>
</organism>
<evidence type="ECO:0000256" key="2">
    <source>
        <dbReference type="ARBA" id="ARBA00022448"/>
    </source>
</evidence>
<evidence type="ECO:0000256" key="4">
    <source>
        <dbReference type="RuleBase" id="RU367119"/>
    </source>
</evidence>
<dbReference type="InterPro" id="IPR050811">
    <property type="entry name" value="Phosphate_ABC_transporter"/>
</dbReference>
<feature type="signal peptide" evidence="4">
    <location>
        <begin position="1"/>
        <end position="22"/>
    </location>
</feature>
<evidence type="ECO:0000256" key="1">
    <source>
        <dbReference type="ARBA" id="ARBA00008725"/>
    </source>
</evidence>
<dbReference type="InterPro" id="IPR011862">
    <property type="entry name" value="Phos-bd"/>
</dbReference>
<dbReference type="PANTHER" id="PTHR30570">
    <property type="entry name" value="PERIPLASMIC PHOSPHATE BINDING COMPONENT OF PHOSPHATE ABC TRANSPORTER"/>
    <property type="match status" value="1"/>
</dbReference>
<accession>A0A1X7EM99</accession>
<keyword evidence="4" id="KW-0592">Phosphate transport</keyword>
<evidence type="ECO:0000313" key="6">
    <source>
        <dbReference type="EMBL" id="SMF35975.1"/>
    </source>
</evidence>
<protein>
    <recommendedName>
        <fullName evidence="4">Phosphate-binding protein</fullName>
    </recommendedName>
</protein>
<proteinExistence type="inferred from homology"/>
<dbReference type="RefSeq" id="WP_085104120.1">
    <property type="nucleotide sequence ID" value="NZ_FWZU01000005.1"/>
</dbReference>
<keyword evidence="3 4" id="KW-0732">Signal</keyword>
<dbReference type="STRING" id="1519643.SAMN06295933_3130"/>
<dbReference type="SUPFAM" id="SSF53850">
    <property type="entry name" value="Periplasmic binding protein-like II"/>
    <property type="match status" value="1"/>
</dbReference>
<dbReference type="PANTHER" id="PTHR30570:SF1">
    <property type="entry name" value="PHOSPHATE-BINDING PROTEIN PSTS"/>
    <property type="match status" value="1"/>
</dbReference>
<feature type="chain" id="PRO_5027164074" description="Phosphate-binding protein" evidence="4">
    <location>
        <begin position="23"/>
        <end position="274"/>
    </location>
</feature>
<keyword evidence="2 4" id="KW-0813">Transport</keyword>
<name>A0A1X7EM99_9BACT</name>
<dbReference type="CDD" id="cd13566">
    <property type="entry name" value="PBP2_phosphate"/>
    <property type="match status" value="1"/>
</dbReference>
<dbReference type="GO" id="GO:0006817">
    <property type="term" value="P:phosphate ion transport"/>
    <property type="evidence" value="ECO:0007669"/>
    <property type="project" value="UniProtKB-UniRule"/>
</dbReference>
<comment type="function">
    <text evidence="4">Involved in the system for phosphate transport across the cytoplasmic membrane.</text>
</comment>
<feature type="domain" description="PBP" evidence="5">
    <location>
        <begin position="22"/>
        <end position="258"/>
    </location>
</feature>
<gene>
    <name evidence="6" type="ORF">SAMN06295933_3130</name>
</gene>
<dbReference type="Proteomes" id="UP000192906">
    <property type="component" value="Unassembled WGS sequence"/>
</dbReference>
<dbReference type="OrthoDB" id="9783488at2"/>
<dbReference type="NCBIfam" id="TIGR02136">
    <property type="entry name" value="ptsS_2"/>
    <property type="match status" value="1"/>
</dbReference>
<dbReference type="Gene3D" id="3.40.190.10">
    <property type="entry name" value="Periplasmic binding protein-like II"/>
    <property type="match status" value="2"/>
</dbReference>
<reference evidence="7" key="1">
    <citation type="submission" date="2017-04" db="EMBL/GenBank/DDBJ databases">
        <authorList>
            <person name="Varghese N."/>
            <person name="Submissions S."/>
        </authorList>
    </citation>
    <scope>NUCLEOTIDE SEQUENCE [LARGE SCALE GENOMIC DNA]</scope>
    <source>
        <strain evidence="7">K3S</strain>
    </source>
</reference>
<evidence type="ECO:0000256" key="3">
    <source>
        <dbReference type="ARBA" id="ARBA00022729"/>
    </source>
</evidence>
<comment type="similarity">
    <text evidence="1 4">Belongs to the PstS family.</text>
</comment>
<sequence>MKSRIIALVAIMVMAFTGSAFAGSLQVKGSTTVLPLMQKCAETFMAANPSVSISISGGGSSNGAKALIDGTTDIAMMSRDMKAAEIQTATDNGRKPEQFIVALDCIVPVVNPANSVSALTIAQLKDIYTGKVSNWKELGGADEPIVVISRDTSSGTYDCWKDKIMHSGGDKSRVFPGALLQASNGAVAQAVSKNKKAIGYVGLAYLNKELKGVSVNGVEPSVKTAKDKTYPIARGLNLYTPGTPSGEAKALIDYMMSPAGQKQAAEVGFIPVTK</sequence>
<dbReference type="AlphaFoldDB" id="A0A1X7EM99"/>
<dbReference type="Pfam" id="PF12849">
    <property type="entry name" value="PBP_like_2"/>
    <property type="match status" value="1"/>
</dbReference>
<evidence type="ECO:0000313" key="7">
    <source>
        <dbReference type="Proteomes" id="UP000192906"/>
    </source>
</evidence>
<dbReference type="GO" id="GO:0042301">
    <property type="term" value="F:phosphate ion binding"/>
    <property type="evidence" value="ECO:0007669"/>
    <property type="project" value="UniProtKB-UniRule"/>
</dbReference>
<keyword evidence="7" id="KW-1185">Reference proteome</keyword>